<reference evidence="3" key="1">
    <citation type="journal article" date="2013" name="Genome Announc.">
        <title>First genome sequence of a syntrophic acetate-oxidizing bacterium, Tepidanaerobacter acetatoxydans strain Re1.</title>
        <authorList>
            <person name="Manzoor S."/>
            <person name="Bongcam-Rudloff E."/>
            <person name="Schnurer A."/>
            <person name="Muller B."/>
        </authorList>
    </citation>
    <scope>NUCLEOTIDE SEQUENCE [LARGE SCALE GENOMIC DNA]</scope>
    <source>
        <strain evidence="3">Re1</strain>
    </source>
</reference>
<dbReference type="Pfam" id="PF12804">
    <property type="entry name" value="NTP_transf_3"/>
    <property type="match status" value="1"/>
</dbReference>
<dbReference type="STRING" id="1209989.TepRe1_0087"/>
<dbReference type="eggNOG" id="COG0746">
    <property type="taxonomic scope" value="Bacteria"/>
</dbReference>
<protein>
    <submittedName>
        <fullName evidence="2">Molybdopterin-guanine dinucleotide biosynthesis protein A-like protein</fullName>
    </submittedName>
</protein>
<evidence type="ECO:0000313" key="3">
    <source>
        <dbReference type="Proteomes" id="UP000010802"/>
    </source>
</evidence>
<accession>F4LS36</accession>
<evidence type="ECO:0000313" key="2">
    <source>
        <dbReference type="EMBL" id="CDI40283.1"/>
    </source>
</evidence>
<evidence type="ECO:0000259" key="1">
    <source>
        <dbReference type="Pfam" id="PF12804"/>
    </source>
</evidence>
<dbReference type="KEGG" id="tae:TepiRe1_0090"/>
<feature type="domain" description="MobA-like NTP transferase" evidence="1">
    <location>
        <begin position="21"/>
        <end position="130"/>
    </location>
</feature>
<dbReference type="Proteomes" id="UP000010802">
    <property type="component" value="Chromosome"/>
</dbReference>
<name>F4LS36_TEPAE</name>
<sequence length="245" mass="27503">MKALILAGSQEDCYLSKSCCNKALIKICGKEMIKYIIDAMKALEFIDTVAVVGPKEELLPIENHVDIIVDGGPSMIDNILKGVEIFPDEDLILISTSDIPMITPEAIRDFVEKSLESDAEFYYPIVRKEANEKKYPKVKRTYVKIKDGTFTGGNLVLVKVSTVKKCIKQAENFMIYRKKPWKLAQILGIGTVFRFLMGTLTIEQLEKRVSDLFGIKAQAVISDYPEIGTDVDKESDLELAERVLS</sequence>
<dbReference type="GO" id="GO:0016779">
    <property type="term" value="F:nucleotidyltransferase activity"/>
    <property type="evidence" value="ECO:0007669"/>
    <property type="project" value="UniProtKB-ARBA"/>
</dbReference>
<dbReference type="HOGENOM" id="CLU_071013_1_0_9"/>
<dbReference type="InterPro" id="IPR025877">
    <property type="entry name" value="MobA-like_NTP_Trfase"/>
</dbReference>
<keyword evidence="3" id="KW-1185">Reference proteome</keyword>
<gene>
    <name evidence="2" type="ordered locus">TEPIRE1_0090</name>
</gene>
<dbReference type="EMBL" id="HF563609">
    <property type="protein sequence ID" value="CDI40283.1"/>
    <property type="molecule type" value="Genomic_DNA"/>
</dbReference>
<proteinExistence type="predicted"/>
<dbReference type="Gene3D" id="3.90.550.10">
    <property type="entry name" value="Spore Coat Polysaccharide Biosynthesis Protein SpsA, Chain A"/>
    <property type="match status" value="1"/>
</dbReference>
<dbReference type="SUPFAM" id="SSF53448">
    <property type="entry name" value="Nucleotide-diphospho-sugar transferases"/>
    <property type="match status" value="1"/>
</dbReference>
<dbReference type="RefSeq" id="WP_013777223.1">
    <property type="nucleotide sequence ID" value="NC_015519.1"/>
</dbReference>
<dbReference type="AlphaFoldDB" id="F4LS36"/>
<dbReference type="OrthoDB" id="159246at2"/>
<dbReference type="InterPro" id="IPR029044">
    <property type="entry name" value="Nucleotide-diphossugar_trans"/>
</dbReference>
<organism evidence="2 3">
    <name type="scientific">Tepidanaerobacter acetatoxydans (strain DSM 21804 / JCM 16047 / Re1)</name>
    <dbReference type="NCBI Taxonomy" id="1209989"/>
    <lineage>
        <taxon>Bacteria</taxon>
        <taxon>Bacillati</taxon>
        <taxon>Bacillota</taxon>
        <taxon>Clostridia</taxon>
        <taxon>Thermosediminibacterales</taxon>
        <taxon>Tepidanaerobacteraceae</taxon>
        <taxon>Tepidanaerobacter</taxon>
    </lineage>
</organism>
<dbReference type="KEGG" id="tep:TepRe1_0087"/>